<name>A0AC61YBI7_9FLAO</name>
<keyword evidence="2" id="KW-1185">Reference proteome</keyword>
<proteinExistence type="predicted"/>
<comment type="caution">
    <text evidence="1">The sequence shown here is derived from an EMBL/GenBank/DDBJ whole genome shotgun (WGS) entry which is preliminary data.</text>
</comment>
<protein>
    <submittedName>
        <fullName evidence="1">Uncharacterized protein</fullName>
    </submittedName>
</protein>
<dbReference type="EMBL" id="CABVMM010000012">
    <property type="protein sequence ID" value="VVV01764.1"/>
    <property type="molecule type" value="Genomic_DNA"/>
</dbReference>
<sequence length="341" mass="39731">MKRLSIFNKIVFFFNSLFATALLFAYLLPYIPPSVFPFLSVLALGMPVLLLVNFIFLVYWLIKFKRQFLLSTFVLLLGLNHIFSLYKFSEAQEVTDKAEIKLMSYNVRQFNKYKWLEGDIAGEIIDFVKKEKVDIFCSQEYNMHDLVVFDEFKNHYIKESVQSKSIGQAIYTNYPIINKGSLDFQSGNNCIYADIKVKEDTLRIFNVHFESLKIIPEVKSLQKENKKKLINRVGASFRKQEEQVSLLKEKLAQTPYKSIICGDFNNSAFSYIYNELVDFGYKDAFKIAGNGTGKTFDFDFIPLRIDFFLVDKTIQVNEFNNYDVQLSDHYPISTTIHLPED</sequence>
<organism evidence="1 2">
    <name type="scientific">Mesonia oceanica</name>
    <dbReference type="NCBI Taxonomy" id="2687242"/>
    <lineage>
        <taxon>Bacteria</taxon>
        <taxon>Pseudomonadati</taxon>
        <taxon>Bacteroidota</taxon>
        <taxon>Flavobacteriia</taxon>
        <taxon>Flavobacteriales</taxon>
        <taxon>Flavobacteriaceae</taxon>
        <taxon>Mesonia</taxon>
    </lineage>
</organism>
<gene>
    <name evidence="1" type="ORF">FVB9532_03058</name>
</gene>
<dbReference type="Proteomes" id="UP000356253">
    <property type="component" value="Unassembled WGS sequence"/>
</dbReference>
<evidence type="ECO:0000313" key="1">
    <source>
        <dbReference type="EMBL" id="VVV01764.1"/>
    </source>
</evidence>
<evidence type="ECO:0000313" key="2">
    <source>
        <dbReference type="Proteomes" id="UP000356253"/>
    </source>
</evidence>
<reference evidence="1" key="1">
    <citation type="submission" date="2019-09" db="EMBL/GenBank/DDBJ databases">
        <authorList>
            <person name="Rodrigo-Torres L."/>
            <person name="Arahal R. D."/>
            <person name="Lucena T."/>
        </authorList>
    </citation>
    <scope>NUCLEOTIDE SEQUENCE</scope>
    <source>
        <strain evidence="1">ISS653</strain>
    </source>
</reference>
<accession>A0AC61YBI7</accession>